<keyword evidence="2" id="KW-1185">Reference proteome</keyword>
<accession>D7G5F2</accession>
<gene>
    <name evidence="1" type="ORF">Esi_0641_0001</name>
</gene>
<dbReference type="InParanoid" id="D7G5F2"/>
<protein>
    <submittedName>
        <fullName evidence="1">Uncharacterized protein</fullName>
    </submittedName>
</protein>
<dbReference type="Proteomes" id="UP000002630">
    <property type="component" value="Unassembled WGS sequence"/>
</dbReference>
<evidence type="ECO:0000313" key="1">
    <source>
        <dbReference type="EMBL" id="CBJ33846.1"/>
    </source>
</evidence>
<name>D7G5F2_ECTSI</name>
<organism evidence="1 2">
    <name type="scientific">Ectocarpus siliculosus</name>
    <name type="common">Brown alga</name>
    <name type="synonym">Conferva siliculosa</name>
    <dbReference type="NCBI Taxonomy" id="2880"/>
    <lineage>
        <taxon>Eukaryota</taxon>
        <taxon>Sar</taxon>
        <taxon>Stramenopiles</taxon>
        <taxon>Ochrophyta</taxon>
        <taxon>PX clade</taxon>
        <taxon>Phaeophyceae</taxon>
        <taxon>Ectocarpales</taxon>
        <taxon>Ectocarpaceae</taxon>
        <taxon>Ectocarpus</taxon>
    </lineage>
</organism>
<evidence type="ECO:0000313" key="2">
    <source>
        <dbReference type="Proteomes" id="UP000002630"/>
    </source>
</evidence>
<reference evidence="1 2" key="1">
    <citation type="journal article" date="2010" name="Nature">
        <title>The Ectocarpus genome and the independent evolution of multicellularity in brown algae.</title>
        <authorList>
            <person name="Cock J.M."/>
            <person name="Sterck L."/>
            <person name="Rouze P."/>
            <person name="Scornet D."/>
            <person name="Allen A.E."/>
            <person name="Amoutzias G."/>
            <person name="Anthouard V."/>
            <person name="Artiguenave F."/>
            <person name="Aury J.M."/>
            <person name="Badger J.H."/>
            <person name="Beszteri B."/>
            <person name="Billiau K."/>
            <person name="Bonnet E."/>
            <person name="Bothwell J.H."/>
            <person name="Bowler C."/>
            <person name="Boyen C."/>
            <person name="Brownlee C."/>
            <person name="Carrano C.J."/>
            <person name="Charrier B."/>
            <person name="Cho G.Y."/>
            <person name="Coelho S.M."/>
            <person name="Collen J."/>
            <person name="Corre E."/>
            <person name="Da Silva C."/>
            <person name="Delage L."/>
            <person name="Delaroque N."/>
            <person name="Dittami S.M."/>
            <person name="Doulbeau S."/>
            <person name="Elias M."/>
            <person name="Farnham G."/>
            <person name="Gachon C.M."/>
            <person name="Gschloessl B."/>
            <person name="Heesch S."/>
            <person name="Jabbari K."/>
            <person name="Jubin C."/>
            <person name="Kawai H."/>
            <person name="Kimura K."/>
            <person name="Kloareg B."/>
            <person name="Kupper F.C."/>
            <person name="Lang D."/>
            <person name="Le Bail A."/>
            <person name="Leblanc C."/>
            <person name="Lerouge P."/>
            <person name="Lohr M."/>
            <person name="Lopez P.J."/>
            <person name="Martens C."/>
            <person name="Maumus F."/>
            <person name="Michel G."/>
            <person name="Miranda-Saavedra D."/>
            <person name="Morales J."/>
            <person name="Moreau H."/>
            <person name="Motomura T."/>
            <person name="Nagasato C."/>
            <person name="Napoli C.A."/>
            <person name="Nelson D.R."/>
            <person name="Nyvall-Collen P."/>
            <person name="Peters A.F."/>
            <person name="Pommier C."/>
            <person name="Potin P."/>
            <person name="Poulain J."/>
            <person name="Quesneville H."/>
            <person name="Read B."/>
            <person name="Rensing S.A."/>
            <person name="Ritter A."/>
            <person name="Rousvoal S."/>
            <person name="Samanta M."/>
            <person name="Samson G."/>
            <person name="Schroeder D.C."/>
            <person name="Segurens B."/>
            <person name="Strittmatter M."/>
            <person name="Tonon T."/>
            <person name="Tregear J.W."/>
            <person name="Valentin K."/>
            <person name="von Dassow P."/>
            <person name="Yamagishi T."/>
            <person name="Van de Peer Y."/>
            <person name="Wincker P."/>
        </authorList>
    </citation>
    <scope>NUCLEOTIDE SEQUENCE [LARGE SCALE GENOMIC DNA]</scope>
    <source>
        <strain evidence="2">Ec32 / CCAP1310/4</strain>
    </source>
</reference>
<dbReference type="EMBL" id="FN649760">
    <property type="protein sequence ID" value="CBJ33846.1"/>
    <property type="molecule type" value="Genomic_DNA"/>
</dbReference>
<sequence>MVVFIDGEDPLVTMCYTTIPVTPPLQGLRQFLTALMNTFCSQRRSMDVTEDVRYMGPADNVLRVLAGKGLWKTMCRAGDRGSPFLILRQTASRHLICRMGIKKVMAHSCRLSLTRTHERVRGVYVEEPLKTFYHTAGPSSPLPKMSMCLIWKHRMVTNRSRGLFRTMTVNDIVAVEIGKHSQRTICPAAV</sequence>
<proteinExistence type="predicted"/>
<dbReference type="AlphaFoldDB" id="D7G5F2"/>